<protein>
    <submittedName>
        <fullName evidence="1">Uncharacterized protein</fullName>
    </submittedName>
</protein>
<dbReference type="OrthoDB" id="2217590at2759"/>
<gene>
    <name evidence="1" type="ORF">INT45_000239</name>
</gene>
<sequence>MKDLAWKAGVAKRRKTDTNTISSITTTTPVATTIPLSALKLVEDNNIYIIDDTQANVEKVPPNASGTSFEQANDLVNEYASQFLESFIMFGDHFLTPISIDVYWHNNSDLDDCADAAPTKYETSAKALIKEQKATTGSYYYEASVKIGYMELVVTGGFVGNSTYDKTTPFLGSSISCLPSSLKAGNNVADVIKRRTIPAKYVSSNRHLRQYSKVGSSYKWSFQSN</sequence>
<dbReference type="EMBL" id="JAEPRB010000116">
    <property type="protein sequence ID" value="KAG2221199.1"/>
    <property type="molecule type" value="Genomic_DNA"/>
</dbReference>
<reference evidence="1 2" key="1">
    <citation type="submission" date="2020-12" db="EMBL/GenBank/DDBJ databases">
        <title>Metabolic potential, ecology and presence of endohyphal bacteria is reflected in genomic diversity of Mucoromycotina.</title>
        <authorList>
            <person name="Muszewska A."/>
            <person name="Okrasinska A."/>
            <person name="Steczkiewicz K."/>
            <person name="Drgas O."/>
            <person name="Orlowska M."/>
            <person name="Perlinska-Lenart U."/>
            <person name="Aleksandrzak-Piekarczyk T."/>
            <person name="Szatraj K."/>
            <person name="Zielenkiewicz U."/>
            <person name="Pilsyk S."/>
            <person name="Malc E."/>
            <person name="Mieczkowski P."/>
            <person name="Kruszewska J.S."/>
            <person name="Biernat P."/>
            <person name="Pawlowska J."/>
        </authorList>
    </citation>
    <scope>NUCLEOTIDE SEQUENCE [LARGE SCALE GENOMIC DNA]</scope>
    <source>
        <strain evidence="1 2">CBS 142.35</strain>
    </source>
</reference>
<accession>A0A8H7VNI9</accession>
<proteinExistence type="predicted"/>
<comment type="caution">
    <text evidence="1">The sequence shown here is derived from an EMBL/GenBank/DDBJ whole genome shotgun (WGS) entry which is preliminary data.</text>
</comment>
<organism evidence="1 2">
    <name type="scientific">Circinella minor</name>
    <dbReference type="NCBI Taxonomy" id="1195481"/>
    <lineage>
        <taxon>Eukaryota</taxon>
        <taxon>Fungi</taxon>
        <taxon>Fungi incertae sedis</taxon>
        <taxon>Mucoromycota</taxon>
        <taxon>Mucoromycotina</taxon>
        <taxon>Mucoromycetes</taxon>
        <taxon>Mucorales</taxon>
        <taxon>Lichtheimiaceae</taxon>
        <taxon>Circinella</taxon>
    </lineage>
</organism>
<evidence type="ECO:0000313" key="1">
    <source>
        <dbReference type="EMBL" id="KAG2221199.1"/>
    </source>
</evidence>
<dbReference type="Proteomes" id="UP000646827">
    <property type="component" value="Unassembled WGS sequence"/>
</dbReference>
<dbReference type="AlphaFoldDB" id="A0A8H7VNI9"/>
<name>A0A8H7VNI9_9FUNG</name>
<evidence type="ECO:0000313" key="2">
    <source>
        <dbReference type="Proteomes" id="UP000646827"/>
    </source>
</evidence>
<keyword evidence="2" id="KW-1185">Reference proteome</keyword>